<dbReference type="InterPro" id="IPR010512">
    <property type="entry name" value="DUF1091"/>
</dbReference>
<evidence type="ECO:0000313" key="1">
    <source>
        <dbReference type="EMBL" id="CAG9805198.1"/>
    </source>
</evidence>
<organism evidence="1 2">
    <name type="scientific">Chironomus riparius</name>
    <dbReference type="NCBI Taxonomy" id="315576"/>
    <lineage>
        <taxon>Eukaryota</taxon>
        <taxon>Metazoa</taxon>
        <taxon>Ecdysozoa</taxon>
        <taxon>Arthropoda</taxon>
        <taxon>Hexapoda</taxon>
        <taxon>Insecta</taxon>
        <taxon>Pterygota</taxon>
        <taxon>Neoptera</taxon>
        <taxon>Endopterygota</taxon>
        <taxon>Diptera</taxon>
        <taxon>Nematocera</taxon>
        <taxon>Chironomoidea</taxon>
        <taxon>Chironomidae</taxon>
        <taxon>Chironominae</taxon>
        <taxon>Chironomus</taxon>
    </lineage>
</organism>
<evidence type="ECO:0000313" key="2">
    <source>
        <dbReference type="Proteomes" id="UP001153620"/>
    </source>
</evidence>
<dbReference type="PANTHER" id="PTHR20898">
    <property type="entry name" value="DAEDALUS ON 3-RELATED-RELATED"/>
    <property type="match status" value="1"/>
</dbReference>
<gene>
    <name evidence="1" type="ORF">CHIRRI_LOCUS8075</name>
</gene>
<name>A0A9N9RUJ3_9DIPT</name>
<sequence length="189" mass="22579">MELLNFWRISIIFGLCLFIESTYEKHLGFYFSHFNYTFDERFMNINVDMSMYKKNTKKHPIHKVPEVKIKVLQDIPRVHIQLIAEDLRSHKTLANRTIDLCDFDDIVNANIFFKSLLNHLMENLKFMLKCPFKKGTYVVEEHSMPNYAITGMMKLHDKYHNIQKVKTKIDNHIKTIFESSYTTEVCEFD</sequence>
<dbReference type="Proteomes" id="UP001153620">
    <property type="component" value="Chromosome 2"/>
</dbReference>
<protein>
    <submittedName>
        <fullName evidence="1">Uncharacterized protein</fullName>
    </submittedName>
</protein>
<dbReference type="AlphaFoldDB" id="A0A9N9RUJ3"/>
<dbReference type="Pfam" id="PF06477">
    <property type="entry name" value="DUF1091"/>
    <property type="match status" value="1"/>
</dbReference>
<dbReference type="EMBL" id="OU895878">
    <property type="protein sequence ID" value="CAG9805198.1"/>
    <property type="molecule type" value="Genomic_DNA"/>
</dbReference>
<accession>A0A9N9RUJ3</accession>
<reference evidence="1" key="1">
    <citation type="submission" date="2022-01" db="EMBL/GenBank/DDBJ databases">
        <authorList>
            <person name="King R."/>
        </authorList>
    </citation>
    <scope>NUCLEOTIDE SEQUENCE</scope>
</reference>
<proteinExistence type="predicted"/>
<dbReference type="OrthoDB" id="8186735at2759"/>
<reference evidence="1" key="2">
    <citation type="submission" date="2022-10" db="EMBL/GenBank/DDBJ databases">
        <authorList>
            <consortium name="ENA_rothamsted_submissions"/>
            <consortium name="culmorum"/>
            <person name="King R."/>
        </authorList>
    </citation>
    <scope>NUCLEOTIDE SEQUENCE</scope>
</reference>
<keyword evidence="2" id="KW-1185">Reference proteome</keyword>
<dbReference type="PANTHER" id="PTHR20898:SF1">
    <property type="entry name" value="MD-2-RELATED LIPID-RECOGNITION DOMAIN-CONTAINING PROTEIN"/>
    <property type="match status" value="1"/>
</dbReference>